<dbReference type="InterPro" id="IPR011047">
    <property type="entry name" value="Quinoprotein_ADH-like_sf"/>
</dbReference>
<gene>
    <name evidence="2" type="ORF">VCB98_06060</name>
</gene>
<dbReference type="AlphaFoldDB" id="A0AAP6MK85"/>
<dbReference type="InterPro" id="IPR015943">
    <property type="entry name" value="WD40/YVTN_repeat-like_dom_sf"/>
</dbReference>
<evidence type="ECO:0000259" key="1">
    <source>
        <dbReference type="Pfam" id="PF13360"/>
    </source>
</evidence>
<protein>
    <submittedName>
        <fullName evidence="2">PQQ-binding-like beta-propeller repeat protein</fullName>
    </submittedName>
</protein>
<comment type="caution">
    <text evidence="2">The sequence shown here is derived from an EMBL/GenBank/DDBJ whole genome shotgun (WGS) entry which is preliminary data.</text>
</comment>
<dbReference type="RefSeq" id="WP_346051007.1">
    <property type="nucleotide sequence ID" value="NZ_JAYGII010000009.1"/>
</dbReference>
<feature type="domain" description="Pyrrolo-quinoline quinone repeat" evidence="1">
    <location>
        <begin position="210"/>
        <end position="337"/>
    </location>
</feature>
<accession>A0AAP6MK85</accession>
<evidence type="ECO:0000313" key="2">
    <source>
        <dbReference type="EMBL" id="MEA5445378.1"/>
    </source>
</evidence>
<keyword evidence="3" id="KW-1185">Reference proteome</keyword>
<dbReference type="EMBL" id="JAYGII010000009">
    <property type="protein sequence ID" value="MEA5445378.1"/>
    <property type="molecule type" value="Genomic_DNA"/>
</dbReference>
<reference evidence="2 3" key="1">
    <citation type="submission" date="2023-12" db="EMBL/GenBank/DDBJ databases">
        <title>Whole-genome sequencing of halo(alkali)philic microorganisms from hypersaline lakes.</title>
        <authorList>
            <person name="Sorokin D.Y."/>
            <person name="Merkel A.Y."/>
            <person name="Messina E."/>
            <person name="Yakimov M."/>
        </authorList>
    </citation>
    <scope>NUCLEOTIDE SEQUENCE [LARGE SCALE GENOMIC DNA]</scope>
    <source>
        <strain evidence="2 3">AB-CW1</strain>
    </source>
</reference>
<dbReference type="PROSITE" id="PS51257">
    <property type="entry name" value="PROKAR_LIPOPROTEIN"/>
    <property type="match status" value="1"/>
</dbReference>
<proteinExistence type="predicted"/>
<dbReference type="Gene3D" id="2.130.10.10">
    <property type="entry name" value="YVTN repeat-like/Quinoprotein amine dehydrogenase"/>
    <property type="match status" value="2"/>
</dbReference>
<dbReference type="PANTHER" id="PTHR34512:SF30">
    <property type="entry name" value="OUTER MEMBRANE PROTEIN ASSEMBLY FACTOR BAMB"/>
    <property type="match status" value="1"/>
</dbReference>
<dbReference type="InterPro" id="IPR002372">
    <property type="entry name" value="PQQ_rpt_dom"/>
</dbReference>
<sequence>MKPSFYRLAGGVFLAAILQGCAVKSEIDPDWSHAADVSELSATGVSSDGSYVVIGDDRDVRIIDGDSGRIITTLGDDFWQRLARHSRIAGVSLSEFMADSYRMTILDEARVMLLFDYRLDDEIVTAIDLDSGRELWRNDQLAFSLEKYGIAIRAAGRAAGQALGRLLGADHQEETREDRLHRQHEYFSRLVIADPNGEDFLFKTYHGLFAINARSGQMRWHLPEFSGAGLGDVIELPDGDRLIMGGGSNLMAVNVASNHHIARVSPSGDVRWMSEYSGSRVAGMQVAEQRVIVDASPLEVFDLESGRKLWEVEIERSPVERPAPIVADGHLYHATTSIREGSRLIQTRVPFRISKYELDSGRKIWRTDNSDTTFTHIKLAGDRILASGFGDLFDGNGGLAAFTRADGRLDWSSPEFGRRGMLSTGLHATAPRLSGERVFIAGPEHLYAFQLEDGRLLFAGNLDDADVGGIHNLILHGDTAVVVGRGGAAGFSQRDGRLLFAGNPLTVHEHHHHGSSLVLEQKGRTGGAVLLDLDAGEFGPIMRYRRFTDRLFGDFDGRIFVSRDGRQVMTINGNGDVSRYTL</sequence>
<dbReference type="PANTHER" id="PTHR34512">
    <property type="entry name" value="CELL SURFACE PROTEIN"/>
    <property type="match status" value="1"/>
</dbReference>
<dbReference type="Proteomes" id="UP001302316">
    <property type="component" value="Unassembled WGS sequence"/>
</dbReference>
<organism evidence="2 3">
    <name type="scientific">Natronospira elongata</name>
    <dbReference type="NCBI Taxonomy" id="3110268"/>
    <lineage>
        <taxon>Bacteria</taxon>
        <taxon>Pseudomonadati</taxon>
        <taxon>Pseudomonadota</taxon>
        <taxon>Gammaproteobacteria</taxon>
        <taxon>Natronospirales</taxon>
        <taxon>Natronospiraceae</taxon>
        <taxon>Natronospira</taxon>
    </lineage>
</organism>
<dbReference type="Pfam" id="PF13360">
    <property type="entry name" value="PQQ_2"/>
    <property type="match status" value="2"/>
</dbReference>
<feature type="domain" description="Pyrrolo-quinoline quinone repeat" evidence="1">
    <location>
        <begin position="352"/>
        <end position="499"/>
    </location>
</feature>
<dbReference type="SUPFAM" id="SSF50998">
    <property type="entry name" value="Quinoprotein alcohol dehydrogenase-like"/>
    <property type="match status" value="1"/>
</dbReference>
<evidence type="ECO:0000313" key="3">
    <source>
        <dbReference type="Proteomes" id="UP001302316"/>
    </source>
</evidence>
<name>A0AAP6MK85_9GAMM</name>